<dbReference type="STRING" id="57704.SAMN04489793_2323"/>
<protein>
    <recommendedName>
        <fullName evidence="4">DoxX-like family protein</fullName>
    </recommendedName>
</protein>
<evidence type="ECO:0000313" key="3">
    <source>
        <dbReference type="Proteomes" id="UP000182241"/>
    </source>
</evidence>
<accession>A0A1H4SLD1</accession>
<keyword evidence="3" id="KW-1185">Reference proteome</keyword>
<evidence type="ECO:0000313" key="2">
    <source>
        <dbReference type="EMBL" id="SEC45005.1"/>
    </source>
</evidence>
<keyword evidence="1" id="KW-0472">Membrane</keyword>
<keyword evidence="1" id="KW-0812">Transmembrane</keyword>
<dbReference type="RefSeq" id="WP_175546293.1">
    <property type="nucleotide sequence ID" value="NZ_CBDRGN010000001.1"/>
</dbReference>
<evidence type="ECO:0008006" key="4">
    <source>
        <dbReference type="Google" id="ProtNLM"/>
    </source>
</evidence>
<evidence type="ECO:0000256" key="1">
    <source>
        <dbReference type="SAM" id="Phobius"/>
    </source>
</evidence>
<sequence length="133" mass="14144">MNTELVSKATRNAKVAARIARVGIRWMTIATGFGVLASGLAHFIFPGMFQRVTRPVFPDDTVYRVQVHGAAEMAIGAALIVKETRPAGLVGGAVYGVYLAERTLSWLSQRLRRAAPVPAPSSPSAGAGIRPTE</sequence>
<organism evidence="2 3">
    <name type="scientific">Tsukamurella tyrosinosolvens</name>
    <dbReference type="NCBI Taxonomy" id="57704"/>
    <lineage>
        <taxon>Bacteria</taxon>
        <taxon>Bacillati</taxon>
        <taxon>Actinomycetota</taxon>
        <taxon>Actinomycetes</taxon>
        <taxon>Mycobacteriales</taxon>
        <taxon>Tsukamurellaceae</taxon>
        <taxon>Tsukamurella</taxon>
    </lineage>
</organism>
<name>A0A1H4SLD1_TSUTY</name>
<reference evidence="3" key="1">
    <citation type="submission" date="2016-10" db="EMBL/GenBank/DDBJ databases">
        <authorList>
            <person name="Varghese N."/>
            <person name="Submissions S."/>
        </authorList>
    </citation>
    <scope>NUCLEOTIDE SEQUENCE [LARGE SCALE GENOMIC DNA]</scope>
    <source>
        <strain evidence="3">DSM 44234</strain>
    </source>
</reference>
<feature type="transmembrane region" description="Helical" evidence="1">
    <location>
        <begin position="24"/>
        <end position="45"/>
    </location>
</feature>
<dbReference type="EMBL" id="FNSA01000003">
    <property type="protein sequence ID" value="SEC45005.1"/>
    <property type="molecule type" value="Genomic_DNA"/>
</dbReference>
<keyword evidence="1" id="KW-1133">Transmembrane helix</keyword>
<dbReference type="Proteomes" id="UP000182241">
    <property type="component" value="Unassembled WGS sequence"/>
</dbReference>
<gene>
    <name evidence="2" type="ORF">SAMN04489793_2323</name>
</gene>
<proteinExistence type="predicted"/>
<dbReference type="AlphaFoldDB" id="A0A1H4SLD1"/>